<reference evidence="2 3" key="1">
    <citation type="submission" date="2016-03" db="EMBL/GenBank/DDBJ databases">
        <title>Speciation and ecological success in dimly lit waters: horizontal gene transfer in a green sulfur bacteria bloom unveiled by metagenomic assembly.</title>
        <authorList>
            <person name="Llorens-Mares T."/>
            <person name="Liu Z."/>
            <person name="Allen L.Z."/>
            <person name="Rusch D.B."/>
            <person name="Craig M.T."/>
            <person name="Dupont C.L."/>
            <person name="Bryant D.A."/>
            <person name="Casamayor E.O."/>
        </authorList>
    </citation>
    <scope>NUCLEOTIDE SEQUENCE [LARGE SCALE GENOMIC DNA]</scope>
    <source>
        <strain evidence="2">CIII</strain>
    </source>
</reference>
<evidence type="ECO:0000256" key="1">
    <source>
        <dbReference type="SAM" id="SignalP"/>
    </source>
</evidence>
<dbReference type="RefSeq" id="WP_303680616.1">
    <property type="nucleotide sequence ID" value="NZ_LVWG01000003.1"/>
</dbReference>
<dbReference type="EMBL" id="LVWG01000003">
    <property type="protein sequence ID" value="KZK75259.1"/>
    <property type="molecule type" value="Genomic_DNA"/>
</dbReference>
<sequence length="260" mass="27355">MKRFRYFTNAAVAILAVMIPSAAGAAELTPPSYLPNYHGKSVTTPVAWGASDNVLFMGIGGTTPAPYSDKTDGAAVFGFGVGDPQKNVGLQVAFVSVDISEWKEYSLGLHLSREIGKAMGIGIGVESIMLTDGGDATESYYVVYSQGIQSDTFVNPKTGKSKLHYSVGVGTNRFGEKSPMDVASGKGKYGTYVFTNVAYEVADSFNLVADWNGLNLNAGIAKTVIFSGIPIVTTIGVADLTENSGDGPRMVFALGTGYKL</sequence>
<evidence type="ECO:0000313" key="3">
    <source>
        <dbReference type="Proteomes" id="UP000076481"/>
    </source>
</evidence>
<comment type="caution">
    <text evidence="2">The sequence shown here is derived from an EMBL/GenBank/DDBJ whole genome shotgun (WGS) entry which is preliminary data.</text>
</comment>
<accession>A0A165MHR1</accession>
<feature type="chain" id="PRO_5007862563" evidence="1">
    <location>
        <begin position="26"/>
        <end position="260"/>
    </location>
</feature>
<dbReference type="AlphaFoldDB" id="A0A165MHR1"/>
<name>A0A165MHR1_PELLU</name>
<keyword evidence="1" id="KW-0732">Signal</keyword>
<evidence type="ECO:0000313" key="2">
    <source>
        <dbReference type="EMBL" id="KZK75259.1"/>
    </source>
</evidence>
<dbReference type="Proteomes" id="UP000076481">
    <property type="component" value="Unassembled WGS sequence"/>
</dbReference>
<organism evidence="2 3">
    <name type="scientific">Pelodictyon luteolum</name>
    <dbReference type="NCBI Taxonomy" id="1100"/>
    <lineage>
        <taxon>Bacteria</taxon>
        <taxon>Pseudomonadati</taxon>
        <taxon>Chlorobiota</taxon>
        <taxon>Chlorobiia</taxon>
        <taxon>Chlorobiales</taxon>
        <taxon>Chlorobiaceae</taxon>
        <taxon>Chlorobium/Pelodictyon group</taxon>
        <taxon>Pelodictyon</taxon>
    </lineage>
</organism>
<protein>
    <submittedName>
        <fullName evidence="2">Uncharacterized protein</fullName>
    </submittedName>
</protein>
<proteinExistence type="predicted"/>
<gene>
    <name evidence="2" type="ORF">A3K90_05645</name>
</gene>
<feature type="signal peptide" evidence="1">
    <location>
        <begin position="1"/>
        <end position="25"/>
    </location>
</feature>